<sequence length="304" mass="36423">MNTRIYIPDWLSWKPYNRQVKTDLYYLNLCNQVRRELVTGDQAITLLSYLSYDQLNQLCCFLTSYFEDLISGTNLWNSFVSVHTRLYKKALPFYDLDEYVEKEINYQDISFLIWYFLNTVQDEKFVSPFHDFILESAEKVVQVFDEAWEYAPENEQLLSCYQLDDDEEDFYRARNLIDTLIFHSYLFLVDFGRALKEREEEIIEKQGYNENLLPFLNENRDVMLHTSRSRLLSLTGKEWVAEILREEHPLRAEFLKMSQKINGFFLYKGQDRTDVFLEHIASGKEFKMTKKSFEHSDSLQETDT</sequence>
<evidence type="ECO:0000313" key="2">
    <source>
        <dbReference type="Proteomes" id="UP000053860"/>
    </source>
</evidence>
<evidence type="ECO:0000313" key="1">
    <source>
        <dbReference type="EMBL" id="KUK74531.1"/>
    </source>
</evidence>
<protein>
    <recommendedName>
        <fullName evidence="3">DUF3843 family protein</fullName>
    </recommendedName>
</protein>
<feature type="non-terminal residue" evidence="1">
    <location>
        <position position="304"/>
    </location>
</feature>
<accession>A0A124FWD3</accession>
<evidence type="ECO:0008006" key="3">
    <source>
        <dbReference type="Google" id="ProtNLM"/>
    </source>
</evidence>
<reference evidence="2" key="1">
    <citation type="journal article" date="2015" name="MBio">
        <title>Genome-Resolved Metagenomic Analysis Reveals Roles for Candidate Phyla and Other Microbial Community Members in Biogeochemical Transformations in Oil Reservoirs.</title>
        <authorList>
            <person name="Hu P."/>
            <person name="Tom L."/>
            <person name="Singh A."/>
            <person name="Thomas B.C."/>
            <person name="Baker B.J."/>
            <person name="Piceno Y.M."/>
            <person name="Andersen G.L."/>
            <person name="Banfield J.F."/>
        </authorList>
    </citation>
    <scope>NUCLEOTIDE SEQUENCE [LARGE SCALE GENOMIC DNA]</scope>
</reference>
<comment type="caution">
    <text evidence="1">The sequence shown here is derived from an EMBL/GenBank/DDBJ whole genome shotgun (WGS) entry which is preliminary data.</text>
</comment>
<dbReference type="InterPro" id="IPR024214">
    <property type="entry name" value="DUF3843"/>
</dbReference>
<gene>
    <name evidence="1" type="ORF">XD92_1642</name>
</gene>
<dbReference type="Pfam" id="PF12954">
    <property type="entry name" value="DUF3843"/>
    <property type="match status" value="1"/>
</dbReference>
<name>A0A124FWD3_9BACT</name>
<dbReference type="AlphaFoldDB" id="A0A124FWD3"/>
<organism evidence="1 2">
    <name type="scientific">Proteiniphilum acetatigenes</name>
    <dbReference type="NCBI Taxonomy" id="294710"/>
    <lineage>
        <taxon>Bacteria</taxon>
        <taxon>Pseudomonadati</taxon>
        <taxon>Bacteroidota</taxon>
        <taxon>Bacteroidia</taxon>
        <taxon>Bacteroidales</taxon>
        <taxon>Dysgonomonadaceae</taxon>
        <taxon>Proteiniphilum</taxon>
    </lineage>
</organism>
<proteinExistence type="predicted"/>
<dbReference type="EMBL" id="LGGN01000422">
    <property type="protein sequence ID" value="KUK74531.1"/>
    <property type="molecule type" value="Genomic_DNA"/>
</dbReference>
<dbReference type="Proteomes" id="UP000053860">
    <property type="component" value="Unassembled WGS sequence"/>
</dbReference>